<dbReference type="PANTHER" id="PTHR42104:SF2">
    <property type="entry name" value="GUANYL-SPECIFIC RIBONUCLEASE, PUTATIVE (AFU_ORTHOLOGUE AFUA_4G01200)-RELATED"/>
    <property type="match status" value="1"/>
</dbReference>
<dbReference type="OMA" id="CQWDERQ"/>
<dbReference type="Proteomes" id="UP000016936">
    <property type="component" value="Unassembled WGS sequence"/>
</dbReference>
<dbReference type="EMBL" id="KB445576">
    <property type="protein sequence ID" value="EMD91820.1"/>
    <property type="molecule type" value="Genomic_DNA"/>
</dbReference>
<dbReference type="GO" id="GO:0003723">
    <property type="term" value="F:RNA binding"/>
    <property type="evidence" value="ECO:0007669"/>
    <property type="project" value="InterPro"/>
</dbReference>
<evidence type="ECO:0000256" key="3">
    <source>
        <dbReference type="ARBA" id="ARBA00022801"/>
    </source>
</evidence>
<dbReference type="InterPro" id="IPR016191">
    <property type="entry name" value="Ribonuclease/ribotoxin"/>
</dbReference>
<evidence type="ECO:0000256" key="2">
    <source>
        <dbReference type="ARBA" id="ARBA00022759"/>
    </source>
</evidence>
<keyword evidence="4" id="KW-1015">Disulfide bond</keyword>
<evidence type="ECO:0000313" key="8">
    <source>
        <dbReference type="Proteomes" id="UP000016936"/>
    </source>
</evidence>
<dbReference type="GO" id="GO:0046589">
    <property type="term" value="F:ribonuclease T1 activity"/>
    <property type="evidence" value="ECO:0007669"/>
    <property type="project" value="UniProtKB-EC"/>
</dbReference>
<sequence>MFSKALLTVSLLAGIAFATPTPSSILEKRDVNCRGTVYSDSQLEACRRTLCLYDNRQGPGGYPHFFANHELLNFGSYTGDLYEYPLVRGSRAYNGVVLANEFSLGAPGPDRCVAAYDAVTGNCDLLGAMTHTGAPANNRNRFFLC</sequence>
<dbReference type="SUPFAM" id="SSF53933">
    <property type="entry name" value="Microbial ribonucleases"/>
    <property type="match status" value="1"/>
</dbReference>
<dbReference type="GO" id="GO:0016787">
    <property type="term" value="F:hydrolase activity"/>
    <property type="evidence" value="ECO:0007669"/>
    <property type="project" value="UniProtKB-KW"/>
</dbReference>
<dbReference type="OrthoDB" id="5425539at2759"/>
<dbReference type="InterPro" id="IPR000026">
    <property type="entry name" value="N1-like"/>
</dbReference>
<gene>
    <name evidence="7" type="ORF">COCHEDRAFT_1030584</name>
</gene>
<keyword evidence="5" id="KW-0456">Lyase</keyword>
<keyword evidence="3" id="KW-0378">Hydrolase</keyword>
<feature type="chain" id="PRO_5004025559" evidence="6">
    <location>
        <begin position="19"/>
        <end position="145"/>
    </location>
</feature>
<accession>M2T2L1</accession>
<dbReference type="eggNOG" id="ENOG502TE2P">
    <property type="taxonomic scope" value="Eukaryota"/>
</dbReference>
<feature type="signal peptide" evidence="6">
    <location>
        <begin position="1"/>
        <end position="18"/>
    </location>
</feature>
<protein>
    <submittedName>
        <fullName evidence="7">Uncharacterized protein</fullName>
    </submittedName>
</protein>
<evidence type="ECO:0000256" key="6">
    <source>
        <dbReference type="SAM" id="SignalP"/>
    </source>
</evidence>
<dbReference type="Pfam" id="PF00545">
    <property type="entry name" value="Ribonuclease"/>
    <property type="match status" value="1"/>
</dbReference>
<name>M2T2L1_COCH5</name>
<evidence type="ECO:0000256" key="1">
    <source>
        <dbReference type="ARBA" id="ARBA00022722"/>
    </source>
</evidence>
<evidence type="ECO:0000313" key="7">
    <source>
        <dbReference type="EMBL" id="EMD91820.1"/>
    </source>
</evidence>
<dbReference type="HOGENOM" id="CLU_111658_4_0_1"/>
<reference evidence="7 8" key="1">
    <citation type="journal article" date="2012" name="PLoS Pathog.">
        <title>Diverse lifestyles and strategies of plant pathogenesis encoded in the genomes of eighteen Dothideomycetes fungi.</title>
        <authorList>
            <person name="Ohm R.A."/>
            <person name="Feau N."/>
            <person name="Henrissat B."/>
            <person name="Schoch C.L."/>
            <person name="Horwitz B.A."/>
            <person name="Barry K.W."/>
            <person name="Condon B.J."/>
            <person name="Copeland A.C."/>
            <person name="Dhillon B."/>
            <person name="Glaser F."/>
            <person name="Hesse C.N."/>
            <person name="Kosti I."/>
            <person name="LaButti K."/>
            <person name="Lindquist E.A."/>
            <person name="Lucas S."/>
            <person name="Salamov A.A."/>
            <person name="Bradshaw R.E."/>
            <person name="Ciuffetti L."/>
            <person name="Hamelin R.C."/>
            <person name="Kema G.H.J."/>
            <person name="Lawrence C."/>
            <person name="Scott J.A."/>
            <person name="Spatafora J.W."/>
            <person name="Turgeon B.G."/>
            <person name="de Wit P.J.G.M."/>
            <person name="Zhong S."/>
            <person name="Goodwin S.B."/>
            <person name="Grigoriev I.V."/>
        </authorList>
    </citation>
    <scope>NUCLEOTIDE SEQUENCE [LARGE SCALE GENOMIC DNA]</scope>
    <source>
        <strain evidence="8">C5 / ATCC 48332 / race O</strain>
    </source>
</reference>
<dbReference type="AlphaFoldDB" id="M2T2L1"/>
<keyword evidence="8" id="KW-1185">Reference proteome</keyword>
<keyword evidence="6" id="KW-0732">Signal</keyword>
<reference evidence="8" key="2">
    <citation type="journal article" date="2013" name="PLoS Genet.">
        <title>Comparative genome structure, secondary metabolite, and effector coding capacity across Cochliobolus pathogens.</title>
        <authorList>
            <person name="Condon B.J."/>
            <person name="Leng Y."/>
            <person name="Wu D."/>
            <person name="Bushley K.E."/>
            <person name="Ohm R.A."/>
            <person name="Otillar R."/>
            <person name="Martin J."/>
            <person name="Schackwitz W."/>
            <person name="Grimwood J."/>
            <person name="MohdZainudin N."/>
            <person name="Xue C."/>
            <person name="Wang R."/>
            <person name="Manning V.A."/>
            <person name="Dhillon B."/>
            <person name="Tu Z.J."/>
            <person name="Steffenson B.J."/>
            <person name="Salamov A."/>
            <person name="Sun H."/>
            <person name="Lowry S."/>
            <person name="LaButti K."/>
            <person name="Han J."/>
            <person name="Copeland A."/>
            <person name="Lindquist E."/>
            <person name="Barry K."/>
            <person name="Schmutz J."/>
            <person name="Baker S.E."/>
            <person name="Ciuffetti L.M."/>
            <person name="Grigoriev I.V."/>
            <person name="Zhong S."/>
            <person name="Turgeon B.G."/>
        </authorList>
    </citation>
    <scope>NUCLEOTIDE SEQUENCE [LARGE SCALE GENOMIC DNA]</scope>
    <source>
        <strain evidence="8">C5 / ATCC 48332 / race O</strain>
    </source>
</reference>
<proteinExistence type="predicted"/>
<keyword evidence="1" id="KW-0540">Nuclease</keyword>
<dbReference type="PANTHER" id="PTHR42104">
    <property type="entry name" value="EXTRACELLULAR GUANYL-SPECIFIC RIBONUCLEASE RNTA (AFU_ORTHOLOGUE AFUA_4G03230)"/>
    <property type="match status" value="1"/>
</dbReference>
<evidence type="ECO:0000256" key="5">
    <source>
        <dbReference type="ARBA" id="ARBA00023239"/>
    </source>
</evidence>
<keyword evidence="2" id="KW-0255">Endonuclease</keyword>
<evidence type="ECO:0000256" key="4">
    <source>
        <dbReference type="ARBA" id="ARBA00023157"/>
    </source>
</evidence>
<organism evidence="7 8">
    <name type="scientific">Cochliobolus heterostrophus (strain C5 / ATCC 48332 / race O)</name>
    <name type="common">Southern corn leaf blight fungus</name>
    <name type="synonym">Bipolaris maydis</name>
    <dbReference type="NCBI Taxonomy" id="701091"/>
    <lineage>
        <taxon>Eukaryota</taxon>
        <taxon>Fungi</taxon>
        <taxon>Dikarya</taxon>
        <taxon>Ascomycota</taxon>
        <taxon>Pezizomycotina</taxon>
        <taxon>Dothideomycetes</taxon>
        <taxon>Pleosporomycetidae</taxon>
        <taxon>Pleosporales</taxon>
        <taxon>Pleosporineae</taxon>
        <taxon>Pleosporaceae</taxon>
        <taxon>Bipolaris</taxon>
    </lineage>
</organism>
<dbReference type="Gene3D" id="3.10.450.30">
    <property type="entry name" value="Microbial ribonucleases"/>
    <property type="match status" value="1"/>
</dbReference>